<organism evidence="4 5">
    <name type="scientific">Slackia heliotrinireducens (strain ATCC 29202 / DSM 20476 / NCTC 11029 / RHS 1)</name>
    <name type="common">Peptococcus heliotrinreducens</name>
    <dbReference type="NCBI Taxonomy" id="471855"/>
    <lineage>
        <taxon>Bacteria</taxon>
        <taxon>Bacillati</taxon>
        <taxon>Actinomycetota</taxon>
        <taxon>Coriobacteriia</taxon>
        <taxon>Eggerthellales</taxon>
        <taxon>Eggerthellaceae</taxon>
        <taxon>Slackia</taxon>
    </lineage>
</organism>
<dbReference type="STRING" id="471855.Shel_03830"/>
<name>C7N2D8_SLAHD</name>
<dbReference type="InterPro" id="IPR001647">
    <property type="entry name" value="HTH_TetR"/>
</dbReference>
<accession>C7N2D8</accession>
<evidence type="ECO:0000313" key="5">
    <source>
        <dbReference type="Proteomes" id="UP000002026"/>
    </source>
</evidence>
<dbReference type="Gene3D" id="1.10.357.10">
    <property type="entry name" value="Tetracycline Repressor, domain 2"/>
    <property type="match status" value="1"/>
</dbReference>
<dbReference type="eggNOG" id="COG1309">
    <property type="taxonomic scope" value="Bacteria"/>
</dbReference>
<sequence>MTNTKDLRYVRTEEAIRKAFMDLVGETPIASITASAVCRRAGISRNAFYLHHASVSDLYAAMVGELVNDVRTESLSSAERRASTGADDAFYESIVMSLARHENLLRALLPSDDGSLAKCLADGIEAAFIEAALHFGERGGSFEHQLHCAYAAWALVGFASRWIADTDRPLPEGLETFQELHESAVNASVRFLM</sequence>
<dbReference type="GO" id="GO:0003677">
    <property type="term" value="F:DNA binding"/>
    <property type="evidence" value="ECO:0007669"/>
    <property type="project" value="UniProtKB-UniRule"/>
</dbReference>
<dbReference type="RefSeq" id="WP_012797551.1">
    <property type="nucleotide sequence ID" value="NC_013165.1"/>
</dbReference>
<dbReference type="SUPFAM" id="SSF46689">
    <property type="entry name" value="Homeodomain-like"/>
    <property type="match status" value="1"/>
</dbReference>
<dbReference type="PANTHER" id="PTHR43479:SF7">
    <property type="entry name" value="TETR-FAMILY TRANSCRIPTIONAL REGULATOR"/>
    <property type="match status" value="1"/>
</dbReference>
<evidence type="ECO:0000313" key="4">
    <source>
        <dbReference type="EMBL" id="ACV21444.1"/>
    </source>
</evidence>
<evidence type="ECO:0000256" key="1">
    <source>
        <dbReference type="ARBA" id="ARBA00023125"/>
    </source>
</evidence>
<reference evidence="4 5" key="1">
    <citation type="journal article" date="2009" name="Stand. Genomic Sci.">
        <title>Complete genome sequence of Slackia heliotrinireducens type strain (RHS 1).</title>
        <authorList>
            <person name="Pukall R."/>
            <person name="Lapidus A."/>
            <person name="Nolan M."/>
            <person name="Copeland A."/>
            <person name="Glavina Del Rio T."/>
            <person name="Lucas S."/>
            <person name="Chen F."/>
            <person name="Tice H."/>
            <person name="Cheng J.F."/>
            <person name="Chertkov O."/>
            <person name="Bruce D."/>
            <person name="Goodwin L."/>
            <person name="Kuske C."/>
            <person name="Brettin T."/>
            <person name="Detter J.C."/>
            <person name="Han C."/>
            <person name="Pitluck S."/>
            <person name="Pati A."/>
            <person name="Mavrommatis K."/>
            <person name="Ivanova N."/>
            <person name="Ovchinnikova G."/>
            <person name="Chen A."/>
            <person name="Palaniappan K."/>
            <person name="Schneider S."/>
            <person name="Rohde M."/>
            <person name="Chain P."/>
            <person name="D'haeseleer P."/>
            <person name="Goker M."/>
            <person name="Bristow J."/>
            <person name="Eisen J.A."/>
            <person name="Markowitz V."/>
            <person name="Kyrpides N.C."/>
            <person name="Klenk H.P."/>
            <person name="Hugenholtz P."/>
        </authorList>
    </citation>
    <scope>NUCLEOTIDE SEQUENCE [LARGE SCALE GENOMIC DNA]</scope>
    <source>
        <strain evidence="5">ATCC 29202 / DSM 20476 / NCTC 11029 / RHS 1</strain>
    </source>
</reference>
<dbReference type="EMBL" id="CP001684">
    <property type="protein sequence ID" value="ACV21444.1"/>
    <property type="molecule type" value="Genomic_DNA"/>
</dbReference>
<dbReference type="AlphaFoldDB" id="C7N2D8"/>
<evidence type="ECO:0000259" key="3">
    <source>
        <dbReference type="PROSITE" id="PS50977"/>
    </source>
</evidence>
<dbReference type="HOGENOM" id="CLU_1407921_0_0_11"/>
<dbReference type="KEGG" id="shi:Shel_03830"/>
<gene>
    <name evidence="4" type="ordered locus">Shel_03830</name>
</gene>
<proteinExistence type="predicted"/>
<dbReference type="Proteomes" id="UP000002026">
    <property type="component" value="Chromosome"/>
</dbReference>
<feature type="domain" description="HTH tetR-type" evidence="3">
    <location>
        <begin position="10"/>
        <end position="70"/>
    </location>
</feature>
<dbReference type="PROSITE" id="PS50977">
    <property type="entry name" value="HTH_TETR_2"/>
    <property type="match status" value="1"/>
</dbReference>
<evidence type="ECO:0000256" key="2">
    <source>
        <dbReference type="PROSITE-ProRule" id="PRU00335"/>
    </source>
</evidence>
<protein>
    <submittedName>
        <fullName evidence="4">Transcriptional regulator, tetR family</fullName>
    </submittedName>
</protein>
<dbReference type="InterPro" id="IPR009057">
    <property type="entry name" value="Homeodomain-like_sf"/>
</dbReference>
<feature type="DNA-binding region" description="H-T-H motif" evidence="2">
    <location>
        <begin position="33"/>
        <end position="52"/>
    </location>
</feature>
<keyword evidence="5" id="KW-1185">Reference proteome</keyword>
<dbReference type="PANTHER" id="PTHR43479">
    <property type="entry name" value="ACREF/ENVCD OPERON REPRESSOR-RELATED"/>
    <property type="match status" value="1"/>
</dbReference>
<keyword evidence="1 2" id="KW-0238">DNA-binding</keyword>
<dbReference type="InterPro" id="IPR050624">
    <property type="entry name" value="HTH-type_Tx_Regulator"/>
</dbReference>